<evidence type="ECO:0000313" key="6">
    <source>
        <dbReference type="EMBL" id="KAF0298952.1"/>
    </source>
</evidence>
<dbReference type="Proteomes" id="UP000440578">
    <property type="component" value="Unassembled WGS sequence"/>
</dbReference>
<evidence type="ECO:0000259" key="5">
    <source>
        <dbReference type="SMART" id="SM01273"/>
    </source>
</evidence>
<feature type="compositionally biased region" description="Basic residues" evidence="4">
    <location>
        <begin position="101"/>
        <end position="111"/>
    </location>
</feature>
<keyword evidence="3" id="KW-0175">Coiled coil</keyword>
<feature type="compositionally biased region" description="Basic and acidic residues" evidence="4">
    <location>
        <begin position="67"/>
        <end position="83"/>
    </location>
</feature>
<name>A0A6A4W7L3_AMPAM</name>
<sequence length="205" mass="22739">MSQQEYIRDENGDVYIPGSRRPDGTFRKARRVKEGYIPQDEMPLYESKGRQFNKGRKDHPIGLAPDDVAKHRAGREAAERAERYLGSGESAIPGLAAPAAKPKKSKPKKKSEKSEPPAPVIDESLVEQLSKTSIAAAPELPPSASEEAELRTRLKNLKKKLKDVTQLADKVKAGQVTPDADQLVKIQRRQPLTDEIKAIERQLGK</sequence>
<feature type="region of interest" description="Disordered" evidence="4">
    <location>
        <begin position="1"/>
        <end position="122"/>
    </location>
</feature>
<dbReference type="EMBL" id="VIIS01001400">
    <property type="protein sequence ID" value="KAF0298952.1"/>
    <property type="molecule type" value="Genomic_DNA"/>
</dbReference>
<dbReference type="AlphaFoldDB" id="A0A6A4W7L3"/>
<dbReference type="GO" id="GO:1903259">
    <property type="term" value="P:exon-exon junction complex disassembly"/>
    <property type="evidence" value="ECO:0007669"/>
    <property type="project" value="InterPro"/>
</dbReference>
<dbReference type="SUPFAM" id="SSF101931">
    <property type="entry name" value="Pym (Within the bgcn gene intron protein, WIBG), N-terminal domain"/>
    <property type="match status" value="1"/>
</dbReference>
<dbReference type="PANTHER" id="PTHR22959:SF0">
    <property type="entry name" value="PARTNER OF Y14 AND MAGO"/>
    <property type="match status" value="1"/>
</dbReference>
<gene>
    <name evidence="6" type="primary">Pym</name>
    <name evidence="6" type="ORF">FJT64_003723</name>
</gene>
<dbReference type="GO" id="GO:0035145">
    <property type="term" value="C:exon-exon junction complex"/>
    <property type="evidence" value="ECO:0007669"/>
    <property type="project" value="TreeGrafter"/>
</dbReference>
<dbReference type="PANTHER" id="PTHR22959">
    <property type="entry name" value="PYM PROTEIN"/>
    <property type="match status" value="1"/>
</dbReference>
<protein>
    <recommendedName>
        <fullName evidence="2">Partner of Y14 and mago</fullName>
    </recommendedName>
</protein>
<accession>A0A6A4W7L3</accession>
<proteinExistence type="inferred from homology"/>
<evidence type="ECO:0000256" key="1">
    <source>
        <dbReference type="ARBA" id="ARBA00009394"/>
    </source>
</evidence>
<evidence type="ECO:0000256" key="3">
    <source>
        <dbReference type="SAM" id="Coils"/>
    </source>
</evidence>
<reference evidence="6 7" key="1">
    <citation type="submission" date="2019-07" db="EMBL/GenBank/DDBJ databases">
        <title>Draft genome assembly of a fouling barnacle, Amphibalanus amphitrite (Darwin, 1854): The first reference genome for Thecostraca.</title>
        <authorList>
            <person name="Kim W."/>
        </authorList>
    </citation>
    <scope>NUCLEOTIDE SEQUENCE [LARGE SCALE GENOMIC DNA]</scope>
    <source>
        <strain evidence="6">SNU_AA5</strain>
        <tissue evidence="6">Soma without cirri and trophi</tissue>
    </source>
</reference>
<comment type="caution">
    <text evidence="6">The sequence shown here is derived from an EMBL/GenBank/DDBJ whole genome shotgun (WGS) entry which is preliminary data.</text>
</comment>
<comment type="similarity">
    <text evidence="1">Belongs to the pym family.</text>
</comment>
<keyword evidence="7" id="KW-1185">Reference proteome</keyword>
<feature type="compositionally biased region" description="Basic and acidic residues" evidence="4">
    <location>
        <begin position="1"/>
        <end position="11"/>
    </location>
</feature>
<feature type="domain" description="WIBG Mago-binding" evidence="5">
    <location>
        <begin position="12"/>
        <end position="38"/>
    </location>
</feature>
<dbReference type="InterPro" id="IPR039333">
    <property type="entry name" value="PYM1"/>
</dbReference>
<dbReference type="GO" id="GO:0003723">
    <property type="term" value="F:RNA binding"/>
    <property type="evidence" value="ECO:0007669"/>
    <property type="project" value="TreeGrafter"/>
</dbReference>
<feature type="coiled-coil region" evidence="3">
    <location>
        <begin position="147"/>
        <end position="174"/>
    </location>
</feature>
<dbReference type="GO" id="GO:0005737">
    <property type="term" value="C:cytoplasm"/>
    <property type="evidence" value="ECO:0007669"/>
    <property type="project" value="TreeGrafter"/>
</dbReference>
<organism evidence="6 7">
    <name type="scientific">Amphibalanus amphitrite</name>
    <name type="common">Striped barnacle</name>
    <name type="synonym">Balanus amphitrite</name>
    <dbReference type="NCBI Taxonomy" id="1232801"/>
    <lineage>
        <taxon>Eukaryota</taxon>
        <taxon>Metazoa</taxon>
        <taxon>Ecdysozoa</taxon>
        <taxon>Arthropoda</taxon>
        <taxon>Crustacea</taxon>
        <taxon>Multicrustacea</taxon>
        <taxon>Cirripedia</taxon>
        <taxon>Thoracica</taxon>
        <taxon>Thoracicalcarea</taxon>
        <taxon>Balanomorpha</taxon>
        <taxon>Balanoidea</taxon>
        <taxon>Balanidae</taxon>
        <taxon>Amphibalaninae</taxon>
        <taxon>Amphibalanus</taxon>
    </lineage>
</organism>
<evidence type="ECO:0000256" key="4">
    <source>
        <dbReference type="SAM" id="MobiDB-lite"/>
    </source>
</evidence>
<evidence type="ECO:0000256" key="2">
    <source>
        <dbReference type="ARBA" id="ARBA00018898"/>
    </source>
</evidence>
<evidence type="ECO:0000313" key="7">
    <source>
        <dbReference type="Proteomes" id="UP000440578"/>
    </source>
</evidence>
<dbReference type="InterPro" id="IPR036348">
    <property type="entry name" value="WIBG_N_sf"/>
</dbReference>
<dbReference type="SMART" id="SM01273">
    <property type="entry name" value="Mago-bind"/>
    <property type="match status" value="1"/>
</dbReference>
<dbReference type="Pfam" id="PF09282">
    <property type="entry name" value="Mago-bind"/>
    <property type="match status" value="1"/>
</dbReference>
<dbReference type="InterPro" id="IPR015362">
    <property type="entry name" value="WIBG_mago-bd"/>
</dbReference>